<organism evidence="1 2">
    <name type="scientific">Gossypium australe</name>
    <dbReference type="NCBI Taxonomy" id="47621"/>
    <lineage>
        <taxon>Eukaryota</taxon>
        <taxon>Viridiplantae</taxon>
        <taxon>Streptophyta</taxon>
        <taxon>Embryophyta</taxon>
        <taxon>Tracheophyta</taxon>
        <taxon>Spermatophyta</taxon>
        <taxon>Magnoliopsida</taxon>
        <taxon>eudicotyledons</taxon>
        <taxon>Gunneridae</taxon>
        <taxon>Pentapetalae</taxon>
        <taxon>rosids</taxon>
        <taxon>malvids</taxon>
        <taxon>Malvales</taxon>
        <taxon>Malvaceae</taxon>
        <taxon>Malvoideae</taxon>
        <taxon>Gossypium</taxon>
    </lineage>
</organism>
<gene>
    <name evidence="1" type="ORF">EPI10_008375</name>
</gene>
<reference evidence="2" key="1">
    <citation type="journal article" date="2019" name="Plant Biotechnol. J.">
        <title>Genome sequencing of the Australian wild diploid species Gossypium australe highlights disease resistance and delayed gland morphogenesis.</title>
        <authorList>
            <person name="Cai Y."/>
            <person name="Cai X."/>
            <person name="Wang Q."/>
            <person name="Wang P."/>
            <person name="Zhang Y."/>
            <person name="Cai C."/>
            <person name="Xu Y."/>
            <person name="Wang K."/>
            <person name="Zhou Z."/>
            <person name="Wang C."/>
            <person name="Geng S."/>
            <person name="Li B."/>
            <person name="Dong Q."/>
            <person name="Hou Y."/>
            <person name="Wang H."/>
            <person name="Ai P."/>
            <person name="Liu Z."/>
            <person name="Yi F."/>
            <person name="Sun M."/>
            <person name="An G."/>
            <person name="Cheng J."/>
            <person name="Zhang Y."/>
            <person name="Shi Q."/>
            <person name="Xie Y."/>
            <person name="Shi X."/>
            <person name="Chang Y."/>
            <person name="Huang F."/>
            <person name="Chen Y."/>
            <person name="Hong S."/>
            <person name="Mi L."/>
            <person name="Sun Q."/>
            <person name="Zhang L."/>
            <person name="Zhou B."/>
            <person name="Peng R."/>
            <person name="Zhang X."/>
            <person name="Liu F."/>
        </authorList>
    </citation>
    <scope>NUCLEOTIDE SEQUENCE [LARGE SCALE GENOMIC DNA]</scope>
    <source>
        <strain evidence="2">cv. PA1801</strain>
    </source>
</reference>
<dbReference type="AlphaFoldDB" id="A0A5B6V4E1"/>
<evidence type="ECO:0000313" key="1">
    <source>
        <dbReference type="EMBL" id="KAA3464079.1"/>
    </source>
</evidence>
<dbReference type="Proteomes" id="UP000325315">
    <property type="component" value="Unassembled WGS sequence"/>
</dbReference>
<accession>A0A5B6V4E1</accession>
<evidence type="ECO:0000313" key="2">
    <source>
        <dbReference type="Proteomes" id="UP000325315"/>
    </source>
</evidence>
<dbReference type="EMBL" id="SMMG02000008">
    <property type="protein sequence ID" value="KAA3464079.1"/>
    <property type="molecule type" value="Genomic_DNA"/>
</dbReference>
<proteinExistence type="predicted"/>
<keyword evidence="2" id="KW-1185">Reference proteome</keyword>
<sequence length="86" mass="10455">MYQQDRDDTFKMVIASEDTEMEMRQIHILILKQVTRNSEYTTDGQSEHMIQILEDMLRYCSSIEFTMFYQYMCYDSIDQTHHLLLL</sequence>
<protein>
    <submittedName>
        <fullName evidence="1">Uncharacterized protein</fullName>
    </submittedName>
</protein>
<name>A0A5B6V4E1_9ROSI</name>
<comment type="caution">
    <text evidence="1">The sequence shown here is derived from an EMBL/GenBank/DDBJ whole genome shotgun (WGS) entry which is preliminary data.</text>
</comment>